<accession>A0A0B0MSR7</accession>
<name>A0A0B0MSR7_GOSAR</name>
<protein>
    <submittedName>
        <fullName evidence="1">Uncharacterized protein</fullName>
    </submittedName>
</protein>
<evidence type="ECO:0000313" key="1">
    <source>
        <dbReference type="EMBL" id="KHG03402.1"/>
    </source>
</evidence>
<evidence type="ECO:0000313" key="2">
    <source>
        <dbReference type="Proteomes" id="UP000032142"/>
    </source>
</evidence>
<dbReference type="Proteomes" id="UP000032142">
    <property type="component" value="Unassembled WGS sequence"/>
</dbReference>
<reference evidence="2" key="1">
    <citation type="submission" date="2014-09" db="EMBL/GenBank/DDBJ databases">
        <authorList>
            <person name="Mudge J."/>
            <person name="Ramaraj T."/>
            <person name="Lindquist I.E."/>
            <person name="Bharti A.K."/>
            <person name="Sundararajan A."/>
            <person name="Cameron C.T."/>
            <person name="Woodward J.E."/>
            <person name="May G.D."/>
            <person name="Brubaker C."/>
            <person name="Broadhvest J."/>
            <person name="Wilkins T.A."/>
        </authorList>
    </citation>
    <scope>NUCLEOTIDE SEQUENCE</scope>
    <source>
        <strain evidence="2">cv. AKA8401</strain>
    </source>
</reference>
<dbReference type="AlphaFoldDB" id="A0A0B0MSR7"/>
<gene>
    <name evidence="1" type="ORF">F383_39455</name>
</gene>
<comment type="caution">
    <text evidence="1">The sequence shown here is derived from an EMBL/GenBank/DDBJ whole genome shotgun (WGS) entry which is preliminary data.</text>
</comment>
<dbReference type="EMBL" id="JRRC01352299">
    <property type="protein sequence ID" value="KHG03402.1"/>
    <property type="molecule type" value="Genomic_DNA"/>
</dbReference>
<keyword evidence="2" id="KW-1185">Reference proteome</keyword>
<organism evidence="1 2">
    <name type="scientific">Gossypium arboreum</name>
    <name type="common">Tree cotton</name>
    <name type="synonym">Gossypium nanking</name>
    <dbReference type="NCBI Taxonomy" id="29729"/>
    <lineage>
        <taxon>Eukaryota</taxon>
        <taxon>Viridiplantae</taxon>
        <taxon>Streptophyta</taxon>
        <taxon>Embryophyta</taxon>
        <taxon>Tracheophyta</taxon>
        <taxon>Spermatophyta</taxon>
        <taxon>Magnoliopsida</taxon>
        <taxon>eudicotyledons</taxon>
        <taxon>Gunneridae</taxon>
        <taxon>Pentapetalae</taxon>
        <taxon>rosids</taxon>
        <taxon>malvids</taxon>
        <taxon>Malvales</taxon>
        <taxon>Malvaceae</taxon>
        <taxon>Malvoideae</taxon>
        <taxon>Gossypium</taxon>
    </lineage>
</organism>
<sequence>MKDINDINANVHFKIGN</sequence>
<proteinExistence type="predicted"/>